<gene>
    <name evidence="4" type="ORF">IKE_05874</name>
</gene>
<dbReference type="SUPFAM" id="SSF48295">
    <property type="entry name" value="TrpR-like"/>
    <property type="match status" value="1"/>
</dbReference>
<keyword evidence="2" id="KW-0175">Coiled coil</keyword>
<reference evidence="4 5" key="1">
    <citation type="submission" date="2012-12" db="EMBL/GenBank/DDBJ databases">
        <title>The Genome Sequence of Bacillus cereus VD196.</title>
        <authorList>
            <consortium name="The Broad Institute Genome Sequencing Platform"/>
            <consortium name="The Broad Institute Genome Sequencing Center for Infectious Disease"/>
            <person name="Feldgarden M."/>
            <person name="Van der Auwera G.A."/>
            <person name="Mahillon J."/>
            <person name="Duprez V."/>
            <person name="Timmery S."/>
            <person name="Mattelet C."/>
            <person name="Dierick K."/>
            <person name="Sun M."/>
            <person name="Yu Z."/>
            <person name="Zhu L."/>
            <person name="Hu X."/>
            <person name="Shank E.B."/>
            <person name="Swiecicka I."/>
            <person name="Hansen B.M."/>
            <person name="Andrup L."/>
            <person name="Walker B."/>
            <person name="Young S.K."/>
            <person name="Zeng Q."/>
            <person name="Gargeya S."/>
            <person name="Fitzgerald M."/>
            <person name="Haas B."/>
            <person name="Abouelleil A."/>
            <person name="Alvarado L."/>
            <person name="Arachchi H.M."/>
            <person name="Berlin A.M."/>
            <person name="Chapman S.B."/>
            <person name="Dewar J."/>
            <person name="Goldberg J."/>
            <person name="Griggs A."/>
            <person name="Gujja S."/>
            <person name="Hansen M."/>
            <person name="Howarth C."/>
            <person name="Imamovic A."/>
            <person name="Larimer J."/>
            <person name="McCowan C."/>
            <person name="Murphy C."/>
            <person name="Neiman D."/>
            <person name="Pearson M."/>
            <person name="Priest M."/>
            <person name="Roberts A."/>
            <person name="Saif S."/>
            <person name="Shea T."/>
            <person name="Sisk P."/>
            <person name="Sykes S."/>
            <person name="Wortman J."/>
            <person name="Nusbaum C."/>
            <person name="Birren B."/>
        </authorList>
    </citation>
    <scope>NUCLEOTIDE SEQUENCE [LARGE SCALE GENOMIC DNA]</scope>
    <source>
        <strain evidence="4 5">VD196</strain>
    </source>
</reference>
<protein>
    <recommendedName>
        <fullName evidence="3">Insertion element IS150 protein InsJ-like helix-turn-helix domain-containing protein</fullName>
    </recommendedName>
</protein>
<dbReference type="PANTHER" id="PTHR33795:SF1">
    <property type="entry name" value="INSERTION ELEMENT IS150 PROTEIN INSJ"/>
    <property type="match status" value="1"/>
</dbReference>
<dbReference type="InterPro" id="IPR055247">
    <property type="entry name" value="InsJ-like_HTH"/>
</dbReference>
<dbReference type="EMBL" id="AHFL01000062">
    <property type="protein sequence ID" value="EOO61600.1"/>
    <property type="molecule type" value="Genomic_DNA"/>
</dbReference>
<feature type="domain" description="Insertion element IS150 protein InsJ-like helix-turn-helix" evidence="3">
    <location>
        <begin position="59"/>
        <end position="110"/>
    </location>
</feature>
<dbReference type="Proteomes" id="UP000014023">
    <property type="component" value="Unassembled WGS sequence"/>
</dbReference>
<sequence length="164" mass="18544">MTKFTAEEKITAVQSYLEGVEGYDAISASVSTIRTWVIQYKHNGVEAFIKSYASYSAQFKLDVLNYMNDQGMSSDEAATIFNIPSSGLIRKSRRQFASQGTDALISKKEGRLNMMKKTKKSTTPIKGSIEELQVEVERLRMENAYLKKLNALVQNKEQLQNKTK</sequence>
<evidence type="ECO:0000313" key="5">
    <source>
        <dbReference type="Proteomes" id="UP000014023"/>
    </source>
</evidence>
<evidence type="ECO:0000259" key="3">
    <source>
        <dbReference type="Pfam" id="PF13518"/>
    </source>
</evidence>
<evidence type="ECO:0000256" key="1">
    <source>
        <dbReference type="ARBA" id="ARBA00038232"/>
    </source>
</evidence>
<feature type="coiled-coil region" evidence="2">
    <location>
        <begin position="129"/>
        <end position="162"/>
    </location>
</feature>
<evidence type="ECO:0000256" key="2">
    <source>
        <dbReference type="SAM" id="Coils"/>
    </source>
</evidence>
<dbReference type="InterPro" id="IPR052057">
    <property type="entry name" value="IS150/IS1296_orfA-like"/>
</dbReference>
<dbReference type="PANTHER" id="PTHR33795">
    <property type="entry name" value="INSERTION ELEMENT IS150 PROTEIN INSJ"/>
    <property type="match status" value="1"/>
</dbReference>
<organism evidence="4 5">
    <name type="scientific">Bacillus cereus VD196</name>
    <dbReference type="NCBI Taxonomy" id="1053243"/>
    <lineage>
        <taxon>Bacteria</taxon>
        <taxon>Bacillati</taxon>
        <taxon>Bacillota</taxon>
        <taxon>Bacilli</taxon>
        <taxon>Bacillales</taxon>
        <taxon>Bacillaceae</taxon>
        <taxon>Bacillus</taxon>
        <taxon>Bacillus cereus group</taxon>
    </lineage>
</organism>
<name>A0A9W5PYG2_BACCE</name>
<proteinExistence type="inferred from homology"/>
<dbReference type="AlphaFoldDB" id="A0A9W5PYG2"/>
<dbReference type="InterPro" id="IPR010921">
    <property type="entry name" value="Trp_repressor/repl_initiator"/>
</dbReference>
<dbReference type="GO" id="GO:0043565">
    <property type="term" value="F:sequence-specific DNA binding"/>
    <property type="evidence" value="ECO:0007669"/>
    <property type="project" value="InterPro"/>
</dbReference>
<accession>A0A9W5PYG2</accession>
<dbReference type="Pfam" id="PF13518">
    <property type="entry name" value="HTH_28"/>
    <property type="match status" value="1"/>
</dbReference>
<comment type="similarity">
    <text evidence="1">Belongs to the IS150/IS1296 orfA family.</text>
</comment>
<comment type="caution">
    <text evidence="4">The sequence shown here is derived from an EMBL/GenBank/DDBJ whole genome shotgun (WGS) entry which is preliminary data.</text>
</comment>
<evidence type="ECO:0000313" key="4">
    <source>
        <dbReference type="EMBL" id="EOO61600.1"/>
    </source>
</evidence>